<gene>
    <name evidence="2" type="ORF">DFP89_1554</name>
</gene>
<organism evidence="2 3">
    <name type="scientific">Paracoccus lutimaris</name>
    <dbReference type="NCBI Taxonomy" id="1490030"/>
    <lineage>
        <taxon>Bacteria</taxon>
        <taxon>Pseudomonadati</taxon>
        <taxon>Pseudomonadota</taxon>
        <taxon>Alphaproteobacteria</taxon>
        <taxon>Rhodobacterales</taxon>
        <taxon>Paracoccaceae</taxon>
        <taxon>Paracoccus</taxon>
    </lineage>
</organism>
<protein>
    <submittedName>
        <fullName evidence="2">Uncharacterized protein</fullName>
    </submittedName>
</protein>
<dbReference type="RefSeq" id="WP_114350979.1">
    <property type="nucleotide sequence ID" value="NZ_QPJL01000055.1"/>
</dbReference>
<dbReference type="OrthoDB" id="9821152at2"/>
<proteinExistence type="predicted"/>
<evidence type="ECO:0000256" key="1">
    <source>
        <dbReference type="SAM" id="MobiDB-lite"/>
    </source>
</evidence>
<evidence type="ECO:0000313" key="2">
    <source>
        <dbReference type="EMBL" id="RCW77846.1"/>
    </source>
</evidence>
<dbReference type="AlphaFoldDB" id="A0A368YET2"/>
<dbReference type="EMBL" id="QPJL01000055">
    <property type="protein sequence ID" value="RCW77846.1"/>
    <property type="molecule type" value="Genomic_DNA"/>
</dbReference>
<feature type="compositionally biased region" description="Low complexity" evidence="1">
    <location>
        <begin position="405"/>
        <end position="421"/>
    </location>
</feature>
<feature type="region of interest" description="Disordered" evidence="1">
    <location>
        <begin position="380"/>
        <end position="487"/>
    </location>
</feature>
<feature type="compositionally biased region" description="Polar residues" evidence="1">
    <location>
        <begin position="433"/>
        <end position="445"/>
    </location>
</feature>
<sequence>MTRHEAVVLSYLEWVRLIGVGAIRLDEKRIVRWRPEGADPAQVVADLMLDAPDLGTSATSFILAMLEPEVLDRIREGGIYLGKRLNLDAVRSFHSFGDTALAVHRHDAKLAGVAIDLTPLADGWAPWVAAVEAADRRARGEALLAIFGIPRCDNFFGVLERLTDLERCIALDDIVRARDSMFFGWACVLNAQKVSTGVAPVLPVDVRGEAEALRRDFNVDQPFLARAPRLCDFVASLTAEGERPTDLLVMASLKQHERYVIKREGAALDIPSLVDDIRFLEALNVGAAGLLIQALGERLPGELIQALKVRGVIRLVASDGVATLASDTSVRTPDKVDQIEVSPKINQSLSPQPIEAIKSVEGRTVPAIINEQTAHDPVVTAPLLNDDVPSISCGEATTETRQEAEAALDSPAPSGPSSTPSRLDQKLEPLPTNPESENPSDTEASLGSEVRKPEEVSAGPKSKPGATKSKSKRPRKQKDQPSLLDIP</sequence>
<comment type="caution">
    <text evidence="2">The sequence shown here is derived from an EMBL/GenBank/DDBJ whole genome shotgun (WGS) entry which is preliminary data.</text>
</comment>
<dbReference type="Proteomes" id="UP000253345">
    <property type="component" value="Unassembled WGS sequence"/>
</dbReference>
<reference evidence="2 3" key="1">
    <citation type="submission" date="2018-07" db="EMBL/GenBank/DDBJ databases">
        <title>Genomic Encyclopedia of Type Strains, Phase III (KMG-III): the genomes of soil and plant-associated and newly described type strains.</title>
        <authorList>
            <person name="Whitman W."/>
        </authorList>
    </citation>
    <scope>NUCLEOTIDE SEQUENCE [LARGE SCALE GENOMIC DNA]</scope>
    <source>
        <strain evidence="2 3">CECT 8525</strain>
    </source>
</reference>
<evidence type="ECO:0000313" key="3">
    <source>
        <dbReference type="Proteomes" id="UP000253345"/>
    </source>
</evidence>
<keyword evidence="3" id="KW-1185">Reference proteome</keyword>
<accession>A0A368YET2</accession>
<name>A0A368YET2_9RHOB</name>